<protein>
    <recommendedName>
        <fullName evidence="2">General stress protein FMN-binding split barrel domain-containing protein</fullName>
    </recommendedName>
</protein>
<gene>
    <name evidence="3" type="ORF">D3M95_11045</name>
</gene>
<evidence type="ECO:0000313" key="4">
    <source>
        <dbReference type="Proteomes" id="UP000285278"/>
    </source>
</evidence>
<dbReference type="PANTHER" id="PTHR34818:SF1">
    <property type="entry name" value="PROTEIN BLI-3"/>
    <property type="match status" value="1"/>
</dbReference>
<feature type="compositionally biased region" description="Basic and acidic residues" evidence="1">
    <location>
        <begin position="8"/>
        <end position="24"/>
    </location>
</feature>
<organism evidence="3 4">
    <name type="scientific">Corynebacterium falsenii</name>
    <dbReference type="NCBI Taxonomy" id="108486"/>
    <lineage>
        <taxon>Bacteria</taxon>
        <taxon>Bacillati</taxon>
        <taxon>Actinomycetota</taxon>
        <taxon>Actinomycetes</taxon>
        <taxon>Mycobacteriales</taxon>
        <taxon>Corynebacteriaceae</taxon>
        <taxon>Corynebacterium</taxon>
    </lineage>
</organism>
<reference evidence="3 4" key="1">
    <citation type="submission" date="2018-09" db="EMBL/GenBank/DDBJ databases">
        <title>Optimization and identification of Corynebacterium falsenii FN1-14 from fish paste.</title>
        <authorList>
            <person name="Daroonpunt R."/>
            <person name="Tanasupawat S."/>
        </authorList>
    </citation>
    <scope>NUCLEOTIDE SEQUENCE [LARGE SCALE GENOMIC DNA]</scope>
    <source>
        <strain evidence="3 4">FN1-14</strain>
    </source>
</reference>
<dbReference type="PANTHER" id="PTHR34818">
    <property type="entry name" value="PROTEIN BLI-3"/>
    <property type="match status" value="1"/>
</dbReference>
<comment type="caution">
    <text evidence="3">The sequence shown here is derived from an EMBL/GenBank/DDBJ whole genome shotgun (WGS) entry which is preliminary data.</text>
</comment>
<evidence type="ECO:0000313" key="3">
    <source>
        <dbReference type="EMBL" id="RIX33193.1"/>
    </source>
</evidence>
<feature type="region of interest" description="Disordered" evidence="1">
    <location>
        <begin position="1"/>
        <end position="24"/>
    </location>
</feature>
<dbReference type="AlphaFoldDB" id="A0A418Q4I7"/>
<proteinExistence type="predicted"/>
<dbReference type="Proteomes" id="UP000285278">
    <property type="component" value="Unassembled WGS sequence"/>
</dbReference>
<dbReference type="Gene3D" id="2.30.110.10">
    <property type="entry name" value="Electron Transport, Fmn-binding Protein, Chain A"/>
    <property type="match status" value="1"/>
</dbReference>
<dbReference type="Pfam" id="PF16242">
    <property type="entry name" value="Pyrid_ox_like"/>
    <property type="match status" value="1"/>
</dbReference>
<dbReference type="InterPro" id="IPR052917">
    <property type="entry name" value="Stress-Dev_Protein"/>
</dbReference>
<accession>A0A418Q4I7</accession>
<dbReference type="STRING" id="1451189.CFAL_02850"/>
<name>A0A418Q4I7_9CORY</name>
<feature type="domain" description="General stress protein FMN-binding split barrel" evidence="2">
    <location>
        <begin position="21"/>
        <end position="164"/>
    </location>
</feature>
<dbReference type="RefSeq" id="WP_119665372.1">
    <property type="nucleotide sequence ID" value="NZ_QXJK01000021.1"/>
</dbReference>
<evidence type="ECO:0000259" key="2">
    <source>
        <dbReference type="Pfam" id="PF16242"/>
    </source>
</evidence>
<dbReference type="InterPro" id="IPR038725">
    <property type="entry name" value="YdaG_split_barrel_FMN-bd"/>
</dbReference>
<dbReference type="InterPro" id="IPR012349">
    <property type="entry name" value="Split_barrel_FMN-bd"/>
</dbReference>
<dbReference type="SUPFAM" id="SSF50475">
    <property type="entry name" value="FMN-binding split barrel"/>
    <property type="match status" value="1"/>
</dbReference>
<dbReference type="EMBL" id="QXJK01000021">
    <property type="protein sequence ID" value="RIX33193.1"/>
    <property type="molecule type" value="Genomic_DNA"/>
</dbReference>
<evidence type="ECO:0000256" key="1">
    <source>
        <dbReference type="SAM" id="MobiDB-lite"/>
    </source>
</evidence>
<sequence>MTTQQQSPDHHNHAEHAEQAEQRKTVRELIEKSRFAMITTTDERGAMVSRPMTVQEVTDDGDIIFIIPKDGDAAQQADGSQVNLGFTKDMSFVSVAGRGEIREDKQKLEELWGPGTEAFSTKDETPDNTNKVLLVIHGESAQYWDSPSKPALAVGLIKGIIAGKSGESGDRPSGDSGTVEL</sequence>
<keyword evidence="4" id="KW-1185">Reference proteome</keyword>
<dbReference type="OrthoDB" id="1432662at2"/>